<evidence type="ECO:0000313" key="5">
    <source>
        <dbReference type="EMBL" id="ATP56876.1"/>
    </source>
</evidence>
<dbReference type="PROSITE" id="PS50932">
    <property type="entry name" value="HTH_LACI_2"/>
    <property type="match status" value="1"/>
</dbReference>
<keyword evidence="2" id="KW-0238">DNA-binding</keyword>
<dbReference type="OrthoDB" id="9803256at2"/>
<protein>
    <submittedName>
        <fullName evidence="5">LacI family transcriptional regulator</fullName>
    </submittedName>
</protein>
<dbReference type="GO" id="GO:0000976">
    <property type="term" value="F:transcription cis-regulatory region binding"/>
    <property type="evidence" value="ECO:0007669"/>
    <property type="project" value="TreeGrafter"/>
</dbReference>
<dbReference type="SMART" id="SM00354">
    <property type="entry name" value="HTH_LACI"/>
    <property type="match status" value="1"/>
</dbReference>
<sequence length="344" mass="38321">MANQKKVQQNTILDIAEALKLSPATISRALNDHPHVKEKTKSDVLKMAAQLGYRRNNMASGLRSNKTHTVGLIVPRISMFFHAEVITTIQNGLQKYGYNLIICQSNDSLDMEKELTEILLSSRVDALIAACTLGTTDFSHFDKLLQNGIPVVFYDRVPLTEQQATIIKGDDFRGGYIATSHLIETGCKRIAHISGPLTSNLYQDRSAGFLKAMEQHKLPVHQNWIFHQELTHANAREAMRKLFDADVMPDGLFTDNDTSAIAALEFAREKGIVVPAELKIIGYSNDPRTSIITPAITTIEQFPDEVGKKIVETLMNLLKNATNVTNETIVPITIPVQLIRRMTT</sequence>
<keyword evidence="6" id="KW-1185">Reference proteome</keyword>
<dbReference type="SUPFAM" id="SSF47413">
    <property type="entry name" value="lambda repressor-like DNA-binding domains"/>
    <property type="match status" value="1"/>
</dbReference>
<dbReference type="SUPFAM" id="SSF53822">
    <property type="entry name" value="Periplasmic binding protein-like I"/>
    <property type="match status" value="1"/>
</dbReference>
<dbReference type="PANTHER" id="PTHR30146:SF109">
    <property type="entry name" value="HTH-TYPE TRANSCRIPTIONAL REGULATOR GALS"/>
    <property type="match status" value="1"/>
</dbReference>
<feature type="domain" description="HTH lacI-type" evidence="4">
    <location>
        <begin position="11"/>
        <end position="64"/>
    </location>
</feature>
<dbReference type="InterPro" id="IPR028082">
    <property type="entry name" value="Peripla_BP_I"/>
</dbReference>
<keyword evidence="1" id="KW-0805">Transcription regulation</keyword>
<keyword evidence="3" id="KW-0804">Transcription</keyword>
<dbReference type="CDD" id="cd06267">
    <property type="entry name" value="PBP1_LacI_sugar_binding-like"/>
    <property type="match status" value="1"/>
</dbReference>
<dbReference type="EMBL" id="CP024091">
    <property type="protein sequence ID" value="ATP56876.1"/>
    <property type="molecule type" value="Genomic_DNA"/>
</dbReference>
<dbReference type="KEGG" id="pgs:CPT03_10495"/>
<name>A0A2D1U5J2_9SPHI</name>
<dbReference type="Pfam" id="PF00356">
    <property type="entry name" value="LacI"/>
    <property type="match status" value="1"/>
</dbReference>
<evidence type="ECO:0000256" key="3">
    <source>
        <dbReference type="ARBA" id="ARBA00023163"/>
    </source>
</evidence>
<dbReference type="CDD" id="cd01392">
    <property type="entry name" value="HTH_LacI"/>
    <property type="match status" value="1"/>
</dbReference>
<evidence type="ECO:0000256" key="1">
    <source>
        <dbReference type="ARBA" id="ARBA00023015"/>
    </source>
</evidence>
<organism evidence="5 6">
    <name type="scientific">Pedobacter ginsengisoli</name>
    <dbReference type="NCBI Taxonomy" id="363852"/>
    <lineage>
        <taxon>Bacteria</taxon>
        <taxon>Pseudomonadati</taxon>
        <taxon>Bacteroidota</taxon>
        <taxon>Sphingobacteriia</taxon>
        <taxon>Sphingobacteriales</taxon>
        <taxon>Sphingobacteriaceae</taxon>
        <taxon>Pedobacter</taxon>
    </lineage>
</organism>
<dbReference type="Gene3D" id="3.40.50.2300">
    <property type="match status" value="2"/>
</dbReference>
<dbReference type="GO" id="GO:0003700">
    <property type="term" value="F:DNA-binding transcription factor activity"/>
    <property type="evidence" value="ECO:0007669"/>
    <property type="project" value="TreeGrafter"/>
</dbReference>
<dbReference type="AlphaFoldDB" id="A0A2D1U5J2"/>
<reference evidence="5 6" key="1">
    <citation type="submission" date="2017-10" db="EMBL/GenBank/DDBJ databases">
        <title>Whole genome of Pedobacter ginsengisoli T01R-27 isolated from tomato rhizosphere.</title>
        <authorList>
            <person name="Weon H.-Y."/>
            <person name="Lee S.A."/>
            <person name="Sang M.K."/>
            <person name="Song J."/>
        </authorList>
    </citation>
    <scope>NUCLEOTIDE SEQUENCE [LARGE SCALE GENOMIC DNA]</scope>
    <source>
        <strain evidence="5 6">T01R-27</strain>
    </source>
</reference>
<dbReference type="RefSeq" id="WP_099438810.1">
    <property type="nucleotide sequence ID" value="NZ_CP024091.1"/>
</dbReference>
<dbReference type="InterPro" id="IPR000843">
    <property type="entry name" value="HTH_LacI"/>
</dbReference>
<accession>A0A2D1U5J2</accession>
<proteinExistence type="predicted"/>
<dbReference type="Pfam" id="PF13377">
    <property type="entry name" value="Peripla_BP_3"/>
    <property type="match status" value="1"/>
</dbReference>
<evidence type="ECO:0000259" key="4">
    <source>
        <dbReference type="PROSITE" id="PS50932"/>
    </source>
</evidence>
<dbReference type="PANTHER" id="PTHR30146">
    <property type="entry name" value="LACI-RELATED TRANSCRIPTIONAL REPRESSOR"/>
    <property type="match status" value="1"/>
</dbReference>
<dbReference type="Proteomes" id="UP000223749">
    <property type="component" value="Chromosome"/>
</dbReference>
<evidence type="ECO:0000256" key="2">
    <source>
        <dbReference type="ARBA" id="ARBA00023125"/>
    </source>
</evidence>
<dbReference type="InterPro" id="IPR046335">
    <property type="entry name" value="LacI/GalR-like_sensor"/>
</dbReference>
<dbReference type="Gene3D" id="1.10.260.40">
    <property type="entry name" value="lambda repressor-like DNA-binding domains"/>
    <property type="match status" value="1"/>
</dbReference>
<dbReference type="InterPro" id="IPR010982">
    <property type="entry name" value="Lambda_DNA-bd_dom_sf"/>
</dbReference>
<evidence type="ECO:0000313" key="6">
    <source>
        <dbReference type="Proteomes" id="UP000223749"/>
    </source>
</evidence>
<gene>
    <name evidence="5" type="ORF">CPT03_10495</name>
</gene>